<dbReference type="PANTHER" id="PTHR12274:SF3">
    <property type="entry name" value="PROGRANULIN"/>
    <property type="match status" value="1"/>
</dbReference>
<comment type="subcellular location">
    <subcellularLocation>
        <location evidence="1">Secreted</location>
    </subcellularLocation>
</comment>
<evidence type="ECO:0000256" key="4">
    <source>
        <dbReference type="ARBA" id="ARBA00023157"/>
    </source>
</evidence>
<dbReference type="InterPro" id="IPR039036">
    <property type="entry name" value="Granulin_fam"/>
</dbReference>
<accession>A0A815UHF7</accession>
<dbReference type="InterPro" id="IPR037277">
    <property type="entry name" value="Granulin_sf"/>
</dbReference>
<dbReference type="Pfam" id="PF00396">
    <property type="entry name" value="Granulin"/>
    <property type="match status" value="2"/>
</dbReference>
<evidence type="ECO:0000256" key="2">
    <source>
        <dbReference type="ARBA" id="ARBA00010093"/>
    </source>
</evidence>
<feature type="domain" description="Granulins" evidence="5">
    <location>
        <begin position="215"/>
        <end position="228"/>
    </location>
</feature>
<dbReference type="InterPro" id="IPR043129">
    <property type="entry name" value="ATPase_NBD"/>
</dbReference>
<evidence type="ECO:0000256" key="1">
    <source>
        <dbReference type="ARBA" id="ARBA00004613"/>
    </source>
</evidence>
<dbReference type="AlphaFoldDB" id="A0A815UHF7"/>
<gene>
    <name evidence="6" type="ORF">JYZ213_LOCUS44314</name>
</gene>
<dbReference type="Gene3D" id="2.10.25.160">
    <property type="entry name" value="Granulin"/>
    <property type="match status" value="2"/>
</dbReference>
<dbReference type="PROSITE" id="PS00799">
    <property type="entry name" value="GRANULINS"/>
    <property type="match status" value="2"/>
</dbReference>
<dbReference type="PANTHER" id="PTHR12274">
    <property type="entry name" value="GRANULIN"/>
    <property type="match status" value="1"/>
</dbReference>
<evidence type="ECO:0000313" key="6">
    <source>
        <dbReference type="EMBL" id="CAF1516220.1"/>
    </source>
</evidence>
<protein>
    <recommendedName>
        <fullName evidence="5">Granulins domain-containing protein</fullName>
    </recommendedName>
</protein>
<keyword evidence="3" id="KW-0964">Secreted</keyword>
<feature type="domain" description="Granulins" evidence="5">
    <location>
        <begin position="152"/>
        <end position="165"/>
    </location>
</feature>
<evidence type="ECO:0000313" key="7">
    <source>
        <dbReference type="Proteomes" id="UP000663845"/>
    </source>
</evidence>
<dbReference type="EMBL" id="CAJNOG010002753">
    <property type="protein sequence ID" value="CAF1516220.1"/>
    <property type="molecule type" value="Genomic_DNA"/>
</dbReference>
<evidence type="ECO:0000259" key="5">
    <source>
        <dbReference type="PROSITE" id="PS00799"/>
    </source>
</evidence>
<dbReference type="SMART" id="SM00277">
    <property type="entry name" value="GRAN"/>
    <property type="match status" value="2"/>
</dbReference>
<sequence>MLLYTNHKLVSLVIDPGSRIVNSRFISEDECRIVVFSIIFDYYGSIANLSKTDHKDLYTGNKILANKVTLNTHYRIVTNWGDMKRIWYHQSDNKICIALEERPDLFIKSSLAVGSNTVPCPGGSSSCPDGSTCCQLSSGQYGCCPLVDAVCCSDHLHCCPQGTTCDVEHSRCNKFVNVKDVPCPGGSSSCPDGSTCCQLQSGQYGCCPLADAVCCSDHLHCCPQGTTCDVEHSRCKQKTSIPWFKKTAAIPNHQPLVDIVVDGKTKNHDDSVPIRQIAKAN</sequence>
<dbReference type="Gene3D" id="3.30.420.40">
    <property type="match status" value="1"/>
</dbReference>
<dbReference type="FunFam" id="2.10.25.160:FF:000001">
    <property type="entry name" value="Granulin precursor"/>
    <property type="match status" value="2"/>
</dbReference>
<dbReference type="InterPro" id="IPR000118">
    <property type="entry name" value="Granulin"/>
</dbReference>
<dbReference type="Proteomes" id="UP000663845">
    <property type="component" value="Unassembled WGS sequence"/>
</dbReference>
<dbReference type="GO" id="GO:0005576">
    <property type="term" value="C:extracellular region"/>
    <property type="evidence" value="ECO:0007669"/>
    <property type="project" value="UniProtKB-SubCell"/>
</dbReference>
<name>A0A815UHF7_9BILA</name>
<evidence type="ECO:0000256" key="3">
    <source>
        <dbReference type="ARBA" id="ARBA00022525"/>
    </source>
</evidence>
<dbReference type="SUPFAM" id="SSF53067">
    <property type="entry name" value="Actin-like ATPase domain"/>
    <property type="match status" value="1"/>
</dbReference>
<dbReference type="SUPFAM" id="SSF57277">
    <property type="entry name" value="Granulin repeat"/>
    <property type="match status" value="2"/>
</dbReference>
<proteinExistence type="inferred from homology"/>
<organism evidence="6 7">
    <name type="scientific">Adineta steineri</name>
    <dbReference type="NCBI Taxonomy" id="433720"/>
    <lineage>
        <taxon>Eukaryota</taxon>
        <taxon>Metazoa</taxon>
        <taxon>Spiralia</taxon>
        <taxon>Gnathifera</taxon>
        <taxon>Rotifera</taxon>
        <taxon>Eurotatoria</taxon>
        <taxon>Bdelloidea</taxon>
        <taxon>Adinetida</taxon>
        <taxon>Adinetidae</taxon>
        <taxon>Adineta</taxon>
    </lineage>
</organism>
<comment type="similarity">
    <text evidence="2">Belongs to the granulin family.</text>
</comment>
<reference evidence="6" key="1">
    <citation type="submission" date="2021-02" db="EMBL/GenBank/DDBJ databases">
        <authorList>
            <person name="Nowell W R."/>
        </authorList>
    </citation>
    <scope>NUCLEOTIDE SEQUENCE</scope>
</reference>
<comment type="caution">
    <text evidence="6">The sequence shown here is derived from an EMBL/GenBank/DDBJ whole genome shotgun (WGS) entry which is preliminary data.</text>
</comment>
<keyword evidence="4" id="KW-1015">Disulfide bond</keyword>